<dbReference type="Pfam" id="PF13649">
    <property type="entry name" value="Methyltransf_25"/>
    <property type="match status" value="1"/>
</dbReference>
<proteinExistence type="predicted"/>
<evidence type="ECO:0000313" key="3">
    <source>
        <dbReference type="EMBL" id="MEW1976558.1"/>
    </source>
</evidence>
<dbReference type="EMBL" id="JBFBMH010000035">
    <property type="protein sequence ID" value="MEW1976558.1"/>
    <property type="molecule type" value="Genomic_DNA"/>
</dbReference>
<dbReference type="InterPro" id="IPR029063">
    <property type="entry name" value="SAM-dependent_MTases_sf"/>
</dbReference>
<keyword evidence="1 3" id="KW-0808">Transferase</keyword>
<dbReference type="Gene3D" id="3.40.50.150">
    <property type="entry name" value="Vaccinia Virus protein VP39"/>
    <property type="match status" value="1"/>
</dbReference>
<dbReference type="SUPFAM" id="SSF53335">
    <property type="entry name" value="S-adenosyl-L-methionine-dependent methyltransferases"/>
    <property type="match status" value="1"/>
</dbReference>
<feature type="domain" description="Methyltransferase" evidence="2">
    <location>
        <begin position="41"/>
        <end position="134"/>
    </location>
</feature>
<dbReference type="Proteomes" id="UP001553715">
    <property type="component" value="Unassembled WGS sequence"/>
</dbReference>
<dbReference type="GO" id="GO:0008168">
    <property type="term" value="F:methyltransferase activity"/>
    <property type="evidence" value="ECO:0007669"/>
    <property type="project" value="UniProtKB-KW"/>
</dbReference>
<name>A0ABV3LL11_9MICO</name>
<protein>
    <submittedName>
        <fullName evidence="3">Class I SAM-dependent methyltransferase</fullName>
        <ecNumber evidence="3">2.1.-.-</ecNumber>
    </submittedName>
</protein>
<dbReference type="GO" id="GO:0032259">
    <property type="term" value="P:methylation"/>
    <property type="evidence" value="ECO:0007669"/>
    <property type="project" value="UniProtKB-KW"/>
</dbReference>
<dbReference type="CDD" id="cd02440">
    <property type="entry name" value="AdoMet_MTases"/>
    <property type="match status" value="1"/>
</dbReference>
<accession>A0ABV3LL11</accession>
<keyword evidence="4" id="KW-1185">Reference proteome</keyword>
<dbReference type="InterPro" id="IPR041698">
    <property type="entry name" value="Methyltransf_25"/>
</dbReference>
<gene>
    <name evidence="3" type="ORF">AB0301_16000</name>
</gene>
<keyword evidence="3" id="KW-0489">Methyltransferase</keyword>
<evidence type="ECO:0000256" key="1">
    <source>
        <dbReference type="ARBA" id="ARBA00022679"/>
    </source>
</evidence>
<organism evidence="3 4">
    <name type="scientific">Microbacterium profundi</name>
    <dbReference type="NCBI Taxonomy" id="450380"/>
    <lineage>
        <taxon>Bacteria</taxon>
        <taxon>Bacillati</taxon>
        <taxon>Actinomycetota</taxon>
        <taxon>Actinomycetes</taxon>
        <taxon>Micrococcales</taxon>
        <taxon>Microbacteriaceae</taxon>
        <taxon>Microbacterium</taxon>
    </lineage>
</organism>
<dbReference type="EC" id="2.1.-.-" evidence="3"/>
<dbReference type="PANTHER" id="PTHR43861">
    <property type="entry name" value="TRANS-ACONITATE 2-METHYLTRANSFERASE-RELATED"/>
    <property type="match status" value="1"/>
</dbReference>
<evidence type="ECO:0000259" key="2">
    <source>
        <dbReference type="Pfam" id="PF13649"/>
    </source>
</evidence>
<comment type="caution">
    <text evidence="3">The sequence shown here is derived from an EMBL/GenBank/DDBJ whole genome shotgun (WGS) entry which is preliminary data.</text>
</comment>
<dbReference type="RefSeq" id="WP_366233426.1">
    <property type="nucleotide sequence ID" value="NZ_JBFBMH010000035.1"/>
</dbReference>
<reference evidence="3 4" key="1">
    <citation type="submission" date="2024-06" db="EMBL/GenBank/DDBJ databases">
        <title>The Natural Products Discovery Center: Release of the First 8490 Sequenced Strains for Exploring Actinobacteria Biosynthetic Diversity.</title>
        <authorList>
            <person name="Kalkreuter E."/>
            <person name="Kautsar S.A."/>
            <person name="Yang D."/>
            <person name="Bader C.D."/>
            <person name="Teijaro C.N."/>
            <person name="Fluegel L."/>
            <person name="Davis C.M."/>
            <person name="Simpson J.R."/>
            <person name="Lauterbach L."/>
            <person name="Steele A.D."/>
            <person name="Gui C."/>
            <person name="Meng S."/>
            <person name="Li G."/>
            <person name="Viehrig K."/>
            <person name="Ye F."/>
            <person name="Su P."/>
            <person name="Kiefer A.F."/>
            <person name="Nichols A."/>
            <person name="Cepeda A.J."/>
            <person name="Yan W."/>
            <person name="Fan B."/>
            <person name="Jiang Y."/>
            <person name="Adhikari A."/>
            <person name="Zheng C.-J."/>
            <person name="Schuster L."/>
            <person name="Cowan T.M."/>
            <person name="Smanski M.J."/>
            <person name="Chevrette M.G."/>
            <person name="De Carvalho L.P.S."/>
            <person name="Shen B."/>
        </authorList>
    </citation>
    <scope>NUCLEOTIDE SEQUENCE [LARGE SCALE GENOMIC DNA]</scope>
    <source>
        <strain evidence="3 4">NPDC077434</strain>
    </source>
</reference>
<sequence length="243" mass="26870">MNKAPLYGDVVSEFYDLLYPPTDVSHVVEYVRSRYPSGAKIVDFGVGTGRTAIPLAIAGNHVHGIDISERMIEALRDKDPERGVTTEVGDFTHAVGDGTYDMCMMMNNTFFMILGHEDRTQTLRAAYSFLKPGGRLVLETYAAHHYLRESSPITSITPLGAGDLLLLDKIDVDPIKQQLLALRSIVGRGNVATFVEISRFSLPQELDLLGRAAGFDITERSRNWQGDPVDAAALSHVSEYVRR</sequence>
<evidence type="ECO:0000313" key="4">
    <source>
        <dbReference type="Proteomes" id="UP001553715"/>
    </source>
</evidence>